<reference evidence="8" key="1">
    <citation type="submission" date="2025-08" db="UniProtKB">
        <authorList>
            <consortium name="RefSeq"/>
        </authorList>
    </citation>
    <scope>IDENTIFICATION</scope>
    <source>
        <tissue evidence="8">Testes</tissue>
    </source>
</reference>
<keyword evidence="5" id="KW-0472">Membrane</keyword>
<comment type="subcellular location">
    <subcellularLocation>
        <location evidence="1">Membrane</location>
        <topology evidence="1">Multi-pass membrane protein</topology>
    </subcellularLocation>
</comment>
<feature type="non-terminal residue" evidence="8">
    <location>
        <position position="1"/>
    </location>
</feature>
<evidence type="ECO:0000256" key="3">
    <source>
        <dbReference type="ARBA" id="ARBA00022692"/>
    </source>
</evidence>
<evidence type="ECO:0000313" key="7">
    <source>
        <dbReference type="Proteomes" id="UP000694865"/>
    </source>
</evidence>
<dbReference type="PANTHER" id="PTHR22730:SF1">
    <property type="entry name" value="PROMININ-LIKE PROTEIN"/>
    <property type="match status" value="1"/>
</dbReference>
<keyword evidence="4" id="KW-1133">Transmembrane helix</keyword>
<evidence type="ECO:0000256" key="2">
    <source>
        <dbReference type="ARBA" id="ARBA00006058"/>
    </source>
</evidence>
<dbReference type="Proteomes" id="UP000694865">
    <property type="component" value="Unplaced"/>
</dbReference>
<dbReference type="GeneID" id="102802011"/>
<accession>A0ABM0M6T2</accession>
<keyword evidence="7" id="KW-1185">Reference proteome</keyword>
<protein>
    <submittedName>
        <fullName evidence="8">Prominin-2-like</fullName>
    </submittedName>
</protein>
<feature type="non-terminal residue" evidence="8">
    <location>
        <position position="159"/>
    </location>
</feature>
<keyword evidence="6" id="KW-0325">Glycoprotein</keyword>
<comment type="similarity">
    <text evidence="2">Belongs to the prominin family.</text>
</comment>
<evidence type="ECO:0000313" key="8">
    <source>
        <dbReference type="RefSeq" id="XP_006815723.1"/>
    </source>
</evidence>
<evidence type="ECO:0000256" key="6">
    <source>
        <dbReference type="ARBA" id="ARBA00023180"/>
    </source>
</evidence>
<keyword evidence="3" id="KW-0812">Transmembrane</keyword>
<sequence length="159" mass="17373">LGMACTSLSNDLITRNAEESYNSYENIKSDLVTFLDGVVGQFEHIVIDSFDVAVKEITIILDERGVRLAGPVQDYLNKTVDPVLASFDSLSQQMDLTRELLSDVNATLVELKDNSTILEQALENVATSLNSTVAGCILDPCTKILESLEKLTLGMDLES</sequence>
<name>A0ABM0M6T2_SACKO</name>
<dbReference type="Pfam" id="PF05478">
    <property type="entry name" value="Prominin"/>
    <property type="match status" value="1"/>
</dbReference>
<evidence type="ECO:0000256" key="4">
    <source>
        <dbReference type="ARBA" id="ARBA00022989"/>
    </source>
</evidence>
<organism evidence="7 8">
    <name type="scientific">Saccoglossus kowalevskii</name>
    <name type="common">Acorn worm</name>
    <dbReference type="NCBI Taxonomy" id="10224"/>
    <lineage>
        <taxon>Eukaryota</taxon>
        <taxon>Metazoa</taxon>
        <taxon>Hemichordata</taxon>
        <taxon>Enteropneusta</taxon>
        <taxon>Harrimaniidae</taxon>
        <taxon>Saccoglossus</taxon>
    </lineage>
</organism>
<dbReference type="InterPro" id="IPR008795">
    <property type="entry name" value="Prominin"/>
</dbReference>
<evidence type="ECO:0000256" key="1">
    <source>
        <dbReference type="ARBA" id="ARBA00004141"/>
    </source>
</evidence>
<dbReference type="PANTHER" id="PTHR22730">
    <property type="entry name" value="PROMININ PROM PROTEIN"/>
    <property type="match status" value="1"/>
</dbReference>
<evidence type="ECO:0000256" key="5">
    <source>
        <dbReference type="ARBA" id="ARBA00023136"/>
    </source>
</evidence>
<proteinExistence type="inferred from homology"/>
<dbReference type="RefSeq" id="XP_006815723.1">
    <property type="nucleotide sequence ID" value="XM_006815660.1"/>
</dbReference>
<gene>
    <name evidence="8" type="primary">LOC102802011</name>
</gene>